<evidence type="ECO:0000313" key="3">
    <source>
        <dbReference type="Proteomes" id="UP001203945"/>
    </source>
</evidence>
<geneLocation type="plasmid" evidence="2">
    <name>unnamed1</name>
</geneLocation>
<name>A0ABT1MMH8_9RHOB</name>
<sequence length="241" mass="25238">MRPILTVSALILSALLALPAAAQDVDLELVLITDASGSIDPVELQMQRGGYASALTSPEVLAAIGNTAYGSIAVTYLEFAANTDVVVPWTTISNQAEAQAFADALSQAPRRAYGGNVIGAALMQGADLIEGNEIDGWRKVIDFSSDSLRNMGGPSIEAAREYVLAAGITINGLPVLCLDPCSGRPAGPNLEQEYQDRLIGGNGAFLVTADSDQSFADAVKRKLIVEISGRHIGAPRDLANR</sequence>
<gene>
    <name evidence="2" type="ORF">MLD63_03435</name>
</gene>
<keyword evidence="1" id="KW-0732">Signal</keyword>
<proteinExistence type="predicted"/>
<dbReference type="EMBL" id="JAKZEU010000001">
    <property type="protein sequence ID" value="MCQ0969492.1"/>
    <property type="molecule type" value="Genomic_DNA"/>
</dbReference>
<reference evidence="2 3" key="1">
    <citation type="submission" date="2022-03" db="EMBL/GenBank/DDBJ databases">
        <authorList>
            <person name="He Y."/>
        </authorList>
    </citation>
    <scope>NUCLEOTIDE SEQUENCE [LARGE SCALE GENOMIC DNA]</scope>
    <source>
        <strain evidence="2 3">TK19116</strain>
        <plasmid evidence="2">unnamed1</plasmid>
    </source>
</reference>
<dbReference type="Gene3D" id="3.40.50.410">
    <property type="entry name" value="von Willebrand factor, type A domain"/>
    <property type="match status" value="1"/>
</dbReference>
<dbReference type="RefSeq" id="WP_255328444.1">
    <property type="nucleotide sequence ID" value="NZ_JAKZEU010000001.1"/>
</dbReference>
<dbReference type="Pfam" id="PF06707">
    <property type="entry name" value="DUF1194"/>
    <property type="match status" value="1"/>
</dbReference>
<organism evidence="2 3">
    <name type="scientific">Paracoccus albicereus</name>
    <dbReference type="NCBI Taxonomy" id="2922394"/>
    <lineage>
        <taxon>Bacteria</taxon>
        <taxon>Pseudomonadati</taxon>
        <taxon>Pseudomonadota</taxon>
        <taxon>Alphaproteobacteria</taxon>
        <taxon>Rhodobacterales</taxon>
        <taxon>Paracoccaceae</taxon>
        <taxon>Paracoccus</taxon>
    </lineage>
</organism>
<dbReference type="Proteomes" id="UP001203945">
    <property type="component" value="Unassembled WGS sequence"/>
</dbReference>
<feature type="chain" id="PRO_5047056347" evidence="1">
    <location>
        <begin position="23"/>
        <end position="241"/>
    </location>
</feature>
<dbReference type="InterPro" id="IPR010607">
    <property type="entry name" value="DUF1194"/>
</dbReference>
<feature type="signal peptide" evidence="1">
    <location>
        <begin position="1"/>
        <end position="22"/>
    </location>
</feature>
<dbReference type="InterPro" id="IPR036465">
    <property type="entry name" value="vWFA_dom_sf"/>
</dbReference>
<evidence type="ECO:0000313" key="2">
    <source>
        <dbReference type="EMBL" id="MCQ0969492.1"/>
    </source>
</evidence>
<keyword evidence="2" id="KW-0614">Plasmid</keyword>
<comment type="caution">
    <text evidence="2">The sequence shown here is derived from an EMBL/GenBank/DDBJ whole genome shotgun (WGS) entry which is preliminary data.</text>
</comment>
<keyword evidence="3" id="KW-1185">Reference proteome</keyword>
<evidence type="ECO:0000256" key="1">
    <source>
        <dbReference type="SAM" id="SignalP"/>
    </source>
</evidence>
<protein>
    <submittedName>
        <fullName evidence="2">DUF1194 domain-containing protein</fullName>
    </submittedName>
</protein>
<accession>A0ABT1MMH8</accession>
<dbReference type="SUPFAM" id="SSF53300">
    <property type="entry name" value="vWA-like"/>
    <property type="match status" value="1"/>
</dbReference>